<dbReference type="RefSeq" id="WP_145306373.1">
    <property type="nucleotide sequence ID" value="NZ_CP037452.1"/>
</dbReference>
<sequence length="124" mass="13371">MTPLSGIQPSLNQTTLLSEAANAPKGLGQANQNSSELKETFQDFVAGTFYKQMFKAFRSAQNKPAYFHGGQAEEMFQAQLDQQISEDLAKGQGGAFSDTLFSAFSRQLNAQSVQSLETAPSATP</sequence>
<dbReference type="InterPro" id="IPR019301">
    <property type="entry name" value="Flagellar_prot_FlgJ_N"/>
</dbReference>
<reference evidence="2 3" key="1">
    <citation type="submission" date="2019-03" db="EMBL/GenBank/DDBJ databases">
        <title>Deep-cultivation of Planctomycetes and their phenomic and genomic characterization uncovers novel biology.</title>
        <authorList>
            <person name="Wiegand S."/>
            <person name="Jogler M."/>
            <person name="Boedeker C."/>
            <person name="Pinto D."/>
            <person name="Vollmers J."/>
            <person name="Rivas-Marin E."/>
            <person name="Kohn T."/>
            <person name="Peeters S.H."/>
            <person name="Heuer A."/>
            <person name="Rast P."/>
            <person name="Oberbeckmann S."/>
            <person name="Bunk B."/>
            <person name="Jeske O."/>
            <person name="Meyerdierks A."/>
            <person name="Storesund J.E."/>
            <person name="Kallscheuer N."/>
            <person name="Luecker S."/>
            <person name="Lage O.M."/>
            <person name="Pohl T."/>
            <person name="Merkel B.J."/>
            <person name="Hornburger P."/>
            <person name="Mueller R.-W."/>
            <person name="Bruemmer F."/>
            <person name="Labrenz M."/>
            <person name="Spormann A.M."/>
            <person name="Op den Camp H."/>
            <person name="Overmann J."/>
            <person name="Amann R."/>
            <person name="Jetten M.S.M."/>
            <person name="Mascher T."/>
            <person name="Medema M.H."/>
            <person name="Devos D.P."/>
            <person name="Kaster A.-K."/>
            <person name="Ovreas L."/>
            <person name="Rohde M."/>
            <person name="Galperin M.Y."/>
            <person name="Jogler C."/>
        </authorList>
    </citation>
    <scope>NUCLEOTIDE SEQUENCE [LARGE SCALE GENOMIC DNA]</scope>
    <source>
        <strain evidence="2 3">Enr17</strain>
    </source>
</reference>
<protein>
    <submittedName>
        <fullName evidence="2">Flagellar rod assembly protein/muramidase FlgJ</fullName>
    </submittedName>
</protein>
<dbReference type="AlphaFoldDB" id="A0A518I7B5"/>
<name>A0A518I7B5_9PLAN</name>
<feature type="domain" description="Flagellar protein FlgJ N-terminal" evidence="1">
    <location>
        <begin position="51"/>
        <end position="100"/>
    </location>
</feature>
<dbReference type="EMBL" id="CP037452">
    <property type="protein sequence ID" value="QDV48977.1"/>
    <property type="molecule type" value="Genomic_DNA"/>
</dbReference>
<proteinExistence type="predicted"/>
<dbReference type="OrthoDB" id="280272at2"/>
<accession>A0A518I7B5</accession>
<dbReference type="Pfam" id="PF10135">
    <property type="entry name" value="Rod-binding"/>
    <property type="match status" value="1"/>
</dbReference>
<keyword evidence="3" id="KW-1185">Reference proteome</keyword>
<evidence type="ECO:0000259" key="1">
    <source>
        <dbReference type="Pfam" id="PF10135"/>
    </source>
</evidence>
<keyword evidence="2" id="KW-0966">Cell projection</keyword>
<evidence type="ECO:0000313" key="2">
    <source>
        <dbReference type="EMBL" id="QDV48977.1"/>
    </source>
</evidence>
<dbReference type="Proteomes" id="UP000318313">
    <property type="component" value="Chromosome"/>
</dbReference>
<keyword evidence="2" id="KW-0969">Cilium</keyword>
<evidence type="ECO:0000313" key="3">
    <source>
        <dbReference type="Proteomes" id="UP000318313"/>
    </source>
</evidence>
<gene>
    <name evidence="2" type="ORF">Enr17x_09920</name>
</gene>
<organism evidence="2 3">
    <name type="scientific">Gimesia fumaroli</name>
    <dbReference type="NCBI Taxonomy" id="2527976"/>
    <lineage>
        <taxon>Bacteria</taxon>
        <taxon>Pseudomonadati</taxon>
        <taxon>Planctomycetota</taxon>
        <taxon>Planctomycetia</taxon>
        <taxon>Planctomycetales</taxon>
        <taxon>Planctomycetaceae</taxon>
        <taxon>Gimesia</taxon>
    </lineage>
</organism>
<dbReference type="KEGG" id="gfm:Enr17x_09920"/>
<keyword evidence="2" id="KW-0282">Flagellum</keyword>